<keyword evidence="6" id="KW-0443">Lipid metabolism</keyword>
<protein>
    <recommendedName>
        <fullName evidence="12">Acyl-ACP thioesterase</fullName>
    </recommendedName>
</protein>
<dbReference type="Pfam" id="PF01643">
    <property type="entry name" value="Acyl-ACP_TE"/>
    <property type="match status" value="1"/>
</dbReference>
<keyword evidence="3" id="KW-0378">Hydrolase</keyword>
<evidence type="ECO:0000256" key="4">
    <source>
        <dbReference type="ARBA" id="ARBA00022832"/>
    </source>
</evidence>
<dbReference type="PANTHER" id="PTHR31727:SF6">
    <property type="entry name" value="OLEOYL-ACYL CARRIER PROTEIN THIOESTERASE 1, CHLOROPLASTIC"/>
    <property type="match status" value="1"/>
</dbReference>
<dbReference type="InterPro" id="IPR049427">
    <property type="entry name" value="Acyl-ACP_TE_C"/>
</dbReference>
<dbReference type="InterPro" id="IPR045023">
    <property type="entry name" value="FATA/B"/>
</dbReference>
<comment type="similarity">
    <text evidence="1">Belongs to the acyl-ACP thioesterase family.</text>
</comment>
<dbReference type="CDD" id="cd00586">
    <property type="entry name" value="4HBT"/>
    <property type="match status" value="2"/>
</dbReference>
<dbReference type="SUPFAM" id="SSF54637">
    <property type="entry name" value="Thioesterase/thiol ester dehydrase-isomerase"/>
    <property type="match status" value="2"/>
</dbReference>
<name>A0A0R1UGM6_9LACO</name>
<keyword evidence="4" id="KW-0276">Fatty acid metabolism</keyword>
<evidence type="ECO:0000256" key="6">
    <source>
        <dbReference type="ARBA" id="ARBA00023098"/>
    </source>
</evidence>
<dbReference type="GO" id="GO:0000036">
    <property type="term" value="F:acyl carrier activity"/>
    <property type="evidence" value="ECO:0007669"/>
    <property type="project" value="TreeGrafter"/>
</dbReference>
<evidence type="ECO:0000256" key="1">
    <source>
        <dbReference type="ARBA" id="ARBA00006500"/>
    </source>
</evidence>
<evidence type="ECO:0008006" key="12">
    <source>
        <dbReference type="Google" id="ProtNLM"/>
    </source>
</evidence>
<feature type="domain" description="Acyl-ACP thioesterase N-terminal hotdog" evidence="8">
    <location>
        <begin position="6"/>
        <end position="133"/>
    </location>
</feature>
<dbReference type="Pfam" id="PF20791">
    <property type="entry name" value="Acyl-ACP_TE_C"/>
    <property type="match status" value="1"/>
</dbReference>
<proteinExistence type="inferred from homology"/>
<evidence type="ECO:0000256" key="3">
    <source>
        <dbReference type="ARBA" id="ARBA00022801"/>
    </source>
</evidence>
<evidence type="ECO:0000313" key="10">
    <source>
        <dbReference type="EMBL" id="KRL92559.1"/>
    </source>
</evidence>
<evidence type="ECO:0000256" key="5">
    <source>
        <dbReference type="ARBA" id="ARBA00022946"/>
    </source>
</evidence>
<dbReference type="InterPro" id="IPR029069">
    <property type="entry name" value="HotDog_dom_sf"/>
</dbReference>
<dbReference type="PATRIC" id="fig|1423760.3.peg.1732"/>
<dbReference type="Proteomes" id="UP000050816">
    <property type="component" value="Unassembled WGS sequence"/>
</dbReference>
<evidence type="ECO:0000259" key="9">
    <source>
        <dbReference type="Pfam" id="PF20791"/>
    </source>
</evidence>
<evidence type="ECO:0000259" key="8">
    <source>
        <dbReference type="Pfam" id="PF01643"/>
    </source>
</evidence>
<sequence length="251" mass="28407">MTILNQFEMQHAIPYYECDASGHLTVAMLFRLLILASEQHSDALKVGPAAVKAYGGGWVIINYAGELAALPREGTTITIGTKIAAYNRFFVVRDFWVRAATGEELVRLQGLFAFMDLTKRKMVTIPSALIAPYQLTESRRLPKVPRPLTLEQPDPAWQGQTYRVRFFDIDLNNHVNNAVYFDWLLDPLGSEFLLHHRLIHVKMKYDHEVRAGEQVTSRFVITPASDRVVTHHQICNSAGLAAEAEFEWVPA</sequence>
<dbReference type="GO" id="GO:0016297">
    <property type="term" value="F:fatty acyl-[ACP] hydrolase activity"/>
    <property type="evidence" value="ECO:0007669"/>
    <property type="project" value="InterPro"/>
</dbReference>
<gene>
    <name evidence="10" type="ORF">FC43_GL001657</name>
</gene>
<feature type="domain" description="Acyl-ACP thioesterase-like C-terminal" evidence="9">
    <location>
        <begin position="160"/>
        <end position="248"/>
    </location>
</feature>
<reference evidence="10 11" key="1">
    <citation type="journal article" date="2015" name="Genome Announc.">
        <title>Expanding the biotechnology potential of lactobacilli through comparative genomics of 213 strains and associated genera.</title>
        <authorList>
            <person name="Sun Z."/>
            <person name="Harris H.M."/>
            <person name="McCann A."/>
            <person name="Guo C."/>
            <person name="Argimon S."/>
            <person name="Zhang W."/>
            <person name="Yang X."/>
            <person name="Jeffery I.B."/>
            <person name="Cooney J.C."/>
            <person name="Kagawa T.F."/>
            <person name="Liu W."/>
            <person name="Song Y."/>
            <person name="Salvetti E."/>
            <person name="Wrobel A."/>
            <person name="Rasinkangas P."/>
            <person name="Parkhill J."/>
            <person name="Rea M.C."/>
            <person name="O'Sullivan O."/>
            <person name="Ritari J."/>
            <person name="Douillard F.P."/>
            <person name="Paul Ross R."/>
            <person name="Yang R."/>
            <person name="Briner A.E."/>
            <person name="Felis G.E."/>
            <person name="de Vos W.M."/>
            <person name="Barrangou R."/>
            <person name="Klaenhammer T.R."/>
            <person name="Caufield P.W."/>
            <person name="Cui Y."/>
            <person name="Zhang H."/>
            <person name="O'Toole P.W."/>
        </authorList>
    </citation>
    <scope>NUCLEOTIDE SEQUENCE [LARGE SCALE GENOMIC DNA]</scope>
    <source>
        <strain evidence="10 11">DSM 15946</strain>
    </source>
</reference>
<dbReference type="Gene3D" id="3.10.129.10">
    <property type="entry name" value="Hotdog Thioesterase"/>
    <property type="match status" value="1"/>
</dbReference>
<dbReference type="PANTHER" id="PTHR31727">
    <property type="entry name" value="OLEOYL-ACYL CARRIER PROTEIN THIOESTERASE 1, CHLOROPLASTIC"/>
    <property type="match status" value="1"/>
</dbReference>
<evidence type="ECO:0000313" key="11">
    <source>
        <dbReference type="Proteomes" id="UP000050816"/>
    </source>
</evidence>
<accession>A0A0R1UGM6</accession>
<keyword evidence="7" id="KW-0275">Fatty acid biosynthesis</keyword>
<dbReference type="RefSeq" id="WP_056953260.1">
    <property type="nucleotide sequence ID" value="NZ_AZFK01000002.1"/>
</dbReference>
<evidence type="ECO:0000256" key="7">
    <source>
        <dbReference type="ARBA" id="ARBA00023160"/>
    </source>
</evidence>
<dbReference type="EMBL" id="AZFK01000002">
    <property type="protein sequence ID" value="KRL92559.1"/>
    <property type="molecule type" value="Genomic_DNA"/>
</dbReference>
<keyword evidence="5" id="KW-0809">Transit peptide</keyword>
<dbReference type="AlphaFoldDB" id="A0A0R1UGM6"/>
<organism evidence="10 11">
    <name type="scientific">Limosilactobacillus ingluviei DSM 15946</name>
    <dbReference type="NCBI Taxonomy" id="1423760"/>
    <lineage>
        <taxon>Bacteria</taxon>
        <taxon>Bacillati</taxon>
        <taxon>Bacillota</taxon>
        <taxon>Bacilli</taxon>
        <taxon>Lactobacillales</taxon>
        <taxon>Lactobacillaceae</taxon>
        <taxon>Limosilactobacillus</taxon>
    </lineage>
</organism>
<keyword evidence="2" id="KW-0444">Lipid biosynthesis</keyword>
<dbReference type="InterPro" id="IPR002864">
    <property type="entry name" value="Acyl-ACP_thioesterase_NHD"/>
</dbReference>
<evidence type="ECO:0000256" key="2">
    <source>
        <dbReference type="ARBA" id="ARBA00022516"/>
    </source>
</evidence>
<comment type="caution">
    <text evidence="10">The sequence shown here is derived from an EMBL/GenBank/DDBJ whole genome shotgun (WGS) entry which is preliminary data.</text>
</comment>